<evidence type="ECO:0000256" key="10">
    <source>
        <dbReference type="RuleBase" id="RU000488"/>
    </source>
</evidence>
<evidence type="ECO:0000256" key="4">
    <source>
        <dbReference type="ARBA" id="ARBA00022692"/>
    </source>
</evidence>
<keyword evidence="15" id="KW-1185">Reference proteome</keyword>
<proteinExistence type="inferred from homology"/>
<evidence type="ECO:0000256" key="2">
    <source>
        <dbReference type="ARBA" id="ARBA00006375"/>
    </source>
</evidence>
<evidence type="ECO:0000313" key="15">
    <source>
        <dbReference type="Proteomes" id="UP000663829"/>
    </source>
</evidence>
<keyword evidence="8 9" id="KW-0472">Membrane</keyword>
<evidence type="ECO:0000313" key="13">
    <source>
        <dbReference type="EMBL" id="CAF1013360.1"/>
    </source>
</evidence>
<feature type="repeat" description="Solcar" evidence="9">
    <location>
        <begin position="114"/>
        <end position="199"/>
    </location>
</feature>
<comment type="subcellular location">
    <subcellularLocation>
        <location evidence="1">Mitochondrion membrane</location>
        <topology evidence="1">Multi-pass membrane protein</topology>
    </subcellularLocation>
</comment>
<feature type="region of interest" description="Disordered" evidence="11">
    <location>
        <begin position="1"/>
        <end position="26"/>
    </location>
</feature>
<dbReference type="EMBL" id="CAJOBC010003457">
    <property type="protein sequence ID" value="CAF3784770.1"/>
    <property type="molecule type" value="Genomic_DNA"/>
</dbReference>
<keyword evidence="4 9" id="KW-0812">Transmembrane</keyword>
<dbReference type="EMBL" id="CAJNOQ010003457">
    <property type="protein sequence ID" value="CAF1013360.1"/>
    <property type="molecule type" value="Genomic_DNA"/>
</dbReference>
<evidence type="ECO:0000256" key="6">
    <source>
        <dbReference type="ARBA" id="ARBA00022989"/>
    </source>
</evidence>
<evidence type="ECO:0000256" key="3">
    <source>
        <dbReference type="ARBA" id="ARBA00022448"/>
    </source>
</evidence>
<dbReference type="PANTHER" id="PTHR45624">
    <property type="entry name" value="MITOCHONDRIAL BASIC AMINO ACIDS TRANSPORTER-RELATED"/>
    <property type="match status" value="1"/>
</dbReference>
<evidence type="ECO:0000256" key="11">
    <source>
        <dbReference type="SAM" id="MobiDB-lite"/>
    </source>
</evidence>
<protein>
    <recommendedName>
        <fullName evidence="16">Mitochondrial carrier protein</fullName>
    </recommendedName>
</protein>
<keyword evidence="3 10" id="KW-0813">Transport</keyword>
<evidence type="ECO:0008006" key="16">
    <source>
        <dbReference type="Google" id="ProtNLM"/>
    </source>
</evidence>
<organism evidence="13 15">
    <name type="scientific">Didymodactylos carnosus</name>
    <dbReference type="NCBI Taxonomy" id="1234261"/>
    <lineage>
        <taxon>Eukaryota</taxon>
        <taxon>Metazoa</taxon>
        <taxon>Spiralia</taxon>
        <taxon>Gnathifera</taxon>
        <taxon>Rotifera</taxon>
        <taxon>Eurotatoria</taxon>
        <taxon>Bdelloidea</taxon>
        <taxon>Philodinida</taxon>
        <taxon>Philodinidae</taxon>
        <taxon>Didymodactylos</taxon>
    </lineage>
</organism>
<dbReference type="Proteomes" id="UP000681722">
    <property type="component" value="Unassembled WGS sequence"/>
</dbReference>
<evidence type="ECO:0000256" key="12">
    <source>
        <dbReference type="SAM" id="Phobius"/>
    </source>
</evidence>
<comment type="similarity">
    <text evidence="2 10">Belongs to the mitochondrial carrier (TC 2.A.29) family.</text>
</comment>
<dbReference type="PROSITE" id="PS50920">
    <property type="entry name" value="SOLCAR"/>
    <property type="match status" value="2"/>
</dbReference>
<dbReference type="GO" id="GO:0022857">
    <property type="term" value="F:transmembrane transporter activity"/>
    <property type="evidence" value="ECO:0007669"/>
    <property type="project" value="TreeGrafter"/>
</dbReference>
<evidence type="ECO:0000313" key="14">
    <source>
        <dbReference type="EMBL" id="CAF3784770.1"/>
    </source>
</evidence>
<keyword evidence="6 12" id="KW-1133">Transmembrane helix</keyword>
<evidence type="ECO:0000256" key="5">
    <source>
        <dbReference type="ARBA" id="ARBA00022737"/>
    </source>
</evidence>
<dbReference type="GO" id="GO:0031966">
    <property type="term" value="C:mitochondrial membrane"/>
    <property type="evidence" value="ECO:0007669"/>
    <property type="project" value="UniProtKB-SubCell"/>
</dbReference>
<feature type="transmembrane region" description="Helical" evidence="12">
    <location>
        <begin position="208"/>
        <end position="226"/>
    </location>
</feature>
<feature type="transmembrane region" description="Helical" evidence="12">
    <location>
        <begin position="259"/>
        <end position="283"/>
    </location>
</feature>
<dbReference type="AlphaFoldDB" id="A0A814HQA3"/>
<dbReference type="PANTHER" id="PTHR45624:SF10">
    <property type="entry name" value="SLC (SOLUTE CARRIER) HOMOLOG"/>
    <property type="match status" value="1"/>
</dbReference>
<dbReference type="InterPro" id="IPR018108">
    <property type="entry name" value="MCP_transmembrane"/>
</dbReference>
<feature type="repeat" description="Solcar" evidence="9">
    <location>
        <begin position="206"/>
        <end position="289"/>
    </location>
</feature>
<comment type="caution">
    <text evidence="13">The sequence shown here is derived from an EMBL/GenBank/DDBJ whole genome shotgun (WGS) entry which is preliminary data.</text>
</comment>
<evidence type="ECO:0000256" key="1">
    <source>
        <dbReference type="ARBA" id="ARBA00004225"/>
    </source>
</evidence>
<accession>A0A814HQA3</accession>
<keyword evidence="5" id="KW-0677">Repeat</keyword>
<evidence type="ECO:0000256" key="8">
    <source>
        <dbReference type="ARBA" id="ARBA00023136"/>
    </source>
</evidence>
<keyword evidence="7" id="KW-0496">Mitochondrion</keyword>
<dbReference type="Pfam" id="PF00153">
    <property type="entry name" value="Mito_carr"/>
    <property type="match status" value="2"/>
</dbReference>
<dbReference type="InterPro" id="IPR050567">
    <property type="entry name" value="Mitochondrial_Carrier"/>
</dbReference>
<dbReference type="InterPro" id="IPR023395">
    <property type="entry name" value="MCP_dom_sf"/>
</dbReference>
<dbReference type="OrthoDB" id="193856at2759"/>
<dbReference type="Proteomes" id="UP000663829">
    <property type="component" value="Unassembled WGS sequence"/>
</dbReference>
<name>A0A814HQA3_9BILA</name>
<evidence type="ECO:0000256" key="9">
    <source>
        <dbReference type="PROSITE-ProRule" id="PRU00282"/>
    </source>
</evidence>
<evidence type="ECO:0000256" key="7">
    <source>
        <dbReference type="ARBA" id="ARBA00023128"/>
    </source>
</evidence>
<gene>
    <name evidence="13" type="ORF">GPM918_LOCUS14384</name>
    <name evidence="14" type="ORF">SRO942_LOCUS14384</name>
</gene>
<feature type="compositionally biased region" description="Basic and acidic residues" evidence="11">
    <location>
        <begin position="12"/>
        <end position="26"/>
    </location>
</feature>
<feature type="non-terminal residue" evidence="13">
    <location>
        <position position="293"/>
    </location>
</feature>
<dbReference type="SUPFAM" id="SSF103506">
    <property type="entry name" value="Mitochondrial carrier"/>
    <property type="match status" value="1"/>
</dbReference>
<dbReference type="Gene3D" id="1.50.40.10">
    <property type="entry name" value="Mitochondrial carrier domain"/>
    <property type="match status" value="1"/>
</dbReference>
<reference evidence="13" key="1">
    <citation type="submission" date="2021-02" db="EMBL/GenBank/DDBJ databases">
        <authorList>
            <person name="Nowell W R."/>
        </authorList>
    </citation>
    <scope>NUCLEOTIDE SEQUENCE</scope>
</reference>
<sequence length="293" mass="32519">SPAAIPVAKSKLPHDNRGRGATDTGMNHKADRYTGIGMNYNGDRYTGMNYDDDRYIGISKTRSRQAGADRYRYEITGFYRGVLANFVVQSCSQTSFYGSYGSSIRCLNGDIAFPTYSHSFIAGCIGGAVQAVPSCIFELLKIRLQTTSRDQVANMFVLCRHLMARDGPRCLFVGFHATLWRDSPTYGIYMITYEFCKRSIDKHTKNEFLASFVAGGISGVVAWTIAMPVDTVKSKQQAGHTKLGLVPCLSEIYHKSGAYALYCGWTATASRAFILNAVSLLVWDQMRKYLSTK</sequence>